<dbReference type="RefSeq" id="WP_242450712.1">
    <property type="nucleotide sequence ID" value="NZ_CP044763.1"/>
</dbReference>
<accession>A0A5P8AS29</accession>
<protein>
    <submittedName>
        <fullName evidence="1">Uncharacterized protein</fullName>
    </submittedName>
</protein>
<dbReference type="AlphaFoldDB" id="A0A5P8AS29"/>
<reference evidence="1" key="1">
    <citation type="submission" date="2019-10" db="EMBL/GenBank/DDBJ databases">
        <title>Whole genome sequencing of Borrelia miyamotoi strains isolated in Europe.</title>
        <authorList>
            <person name="Sprong H."/>
            <person name="Azagi T."/>
            <person name="Kuleshov K.V."/>
            <person name="Platonov A.E."/>
            <person name="Hoornstra D."/>
            <person name="Hovius J.W."/>
        </authorList>
    </citation>
    <scope>NUCLEOTIDE SEQUENCE</scope>
    <source>
        <strain evidence="1">NL-IR-2</strain>
        <plasmid evidence="1">unnamed</plasmid>
    </source>
</reference>
<evidence type="ECO:0000313" key="1">
    <source>
        <dbReference type="EMBL" id="QFP42710.1"/>
    </source>
</evidence>
<dbReference type="InterPro" id="IPR003459">
    <property type="entry name" value="Borrelia_plasmid_OrfA"/>
</dbReference>
<keyword evidence="1" id="KW-0614">Plasmid</keyword>
<proteinExistence type="predicted"/>
<sequence>SVEKWECSYNIYNNKEEEENQKSIEKLQVEKYAKKCDFKSEAFLSIFDLQIEKNVMIEMLRVLKRTENFFVNNNKHRKIDG</sequence>
<name>A0A5P8AS29_9SPIR</name>
<dbReference type="EMBL" id="CP044763">
    <property type="protein sequence ID" value="QFP42710.1"/>
    <property type="molecule type" value="Genomic_DNA"/>
</dbReference>
<feature type="non-terminal residue" evidence="1">
    <location>
        <position position="1"/>
    </location>
</feature>
<gene>
    <name evidence="1" type="ORF">F9Y90_06400</name>
</gene>
<dbReference type="Pfam" id="PF02414">
    <property type="entry name" value="Borrelia_orfA"/>
    <property type="match status" value="1"/>
</dbReference>
<geneLocation type="plasmid" evidence="1">
    <name>unnamed</name>
</geneLocation>
<feature type="non-terminal residue" evidence="1">
    <location>
        <position position="81"/>
    </location>
</feature>
<organism evidence="1">
    <name type="scientific">Borrelia miyamotoi</name>
    <dbReference type="NCBI Taxonomy" id="47466"/>
    <lineage>
        <taxon>Bacteria</taxon>
        <taxon>Pseudomonadati</taxon>
        <taxon>Spirochaetota</taxon>
        <taxon>Spirochaetia</taxon>
        <taxon>Spirochaetales</taxon>
        <taxon>Borreliaceae</taxon>
        <taxon>Borrelia</taxon>
    </lineage>
</organism>